<feature type="region of interest" description="Disordered" evidence="1">
    <location>
        <begin position="120"/>
        <end position="140"/>
    </location>
</feature>
<reference evidence="4" key="1">
    <citation type="submission" date="2021-01" db="EMBL/GenBank/DDBJ databases">
        <authorList>
            <person name="Corre E."/>
            <person name="Pelletier E."/>
            <person name="Niang G."/>
            <person name="Scheremetjew M."/>
            <person name="Finn R."/>
            <person name="Kale V."/>
            <person name="Holt S."/>
            <person name="Cochrane G."/>
            <person name="Meng A."/>
            <person name="Brown T."/>
            <person name="Cohen L."/>
        </authorList>
    </citation>
    <scope>NUCLEOTIDE SEQUENCE</scope>
    <source>
        <strain evidence="4">CCMP3105</strain>
    </source>
</reference>
<name>A0A7S4QQG5_9DINO</name>
<organism evidence="4">
    <name type="scientific">Alexandrium monilatum</name>
    <dbReference type="NCBI Taxonomy" id="311494"/>
    <lineage>
        <taxon>Eukaryota</taxon>
        <taxon>Sar</taxon>
        <taxon>Alveolata</taxon>
        <taxon>Dinophyceae</taxon>
        <taxon>Gonyaulacales</taxon>
        <taxon>Pyrocystaceae</taxon>
        <taxon>Alexandrium</taxon>
    </lineage>
</organism>
<evidence type="ECO:0000313" key="4">
    <source>
        <dbReference type="EMBL" id="CAE4588759.1"/>
    </source>
</evidence>
<accession>A0A7S4QQG5</accession>
<keyword evidence="2" id="KW-0472">Membrane</keyword>
<evidence type="ECO:0000256" key="2">
    <source>
        <dbReference type="SAM" id="Phobius"/>
    </source>
</evidence>
<keyword evidence="2" id="KW-0812">Transmembrane</keyword>
<feature type="transmembrane region" description="Helical" evidence="2">
    <location>
        <begin position="80"/>
        <end position="99"/>
    </location>
</feature>
<feature type="chain" id="PRO_5030941163" evidence="3">
    <location>
        <begin position="25"/>
        <end position="206"/>
    </location>
</feature>
<sequence length="206" mass="21857">MLRTQTPRAHAPLMLALATAAAAAVLCMAAAPQAFSFGAPAGAPTGRFELPRAGEARAPLALASPEGAEGMLAAGPLPGGASLAAAKGLALAIISVVALGDTPRRRYRRVWRRLVRSRPGGRMSVRRDKRPPMMGPEKPPHAAKKIYHYYCNKMYKVIRESTGTVDMAPAAEEDHQELGLAGPRRWSGVRGLLAAVRRVLPGAGRR</sequence>
<evidence type="ECO:0000256" key="1">
    <source>
        <dbReference type="SAM" id="MobiDB-lite"/>
    </source>
</evidence>
<evidence type="ECO:0000256" key="3">
    <source>
        <dbReference type="SAM" id="SignalP"/>
    </source>
</evidence>
<dbReference type="EMBL" id="HBNR01033686">
    <property type="protein sequence ID" value="CAE4588759.1"/>
    <property type="molecule type" value="Transcribed_RNA"/>
</dbReference>
<proteinExistence type="predicted"/>
<keyword evidence="3" id="KW-0732">Signal</keyword>
<gene>
    <name evidence="4" type="ORF">AMON00008_LOCUS23106</name>
</gene>
<protein>
    <submittedName>
        <fullName evidence="4">Uncharacterized protein</fullName>
    </submittedName>
</protein>
<dbReference type="AlphaFoldDB" id="A0A7S4QQG5"/>
<keyword evidence="2" id="KW-1133">Transmembrane helix</keyword>
<feature type="signal peptide" evidence="3">
    <location>
        <begin position="1"/>
        <end position="24"/>
    </location>
</feature>